<comment type="caution">
    <text evidence="10">The sequence shown here is derived from an EMBL/GenBank/DDBJ whole genome shotgun (WGS) entry which is preliminary data.</text>
</comment>
<dbReference type="Pfam" id="PF20730">
    <property type="entry name" value="YetF_N"/>
    <property type="match status" value="1"/>
</dbReference>
<dbReference type="PANTHER" id="PTHR34582:SF6">
    <property type="entry name" value="UPF0702 TRANSMEMBRANE PROTEIN YCAP"/>
    <property type="match status" value="1"/>
</dbReference>
<evidence type="ECO:0000256" key="2">
    <source>
        <dbReference type="ARBA" id="ARBA00006448"/>
    </source>
</evidence>
<keyword evidence="5 7" id="KW-1133">Transmembrane helix</keyword>
<sequence>MWFDNWSDILRILLVGTAAYIFLVVAIRAFGKRTLAQLNAFDFIVTVALGSTLATIILSSDVSWTEGAVALALLVLLQYVVSQLRRLPGGRKALTAQPTLLVRDGIILDDQLARHRLTHADIRQTLRSSGIGDLGEAAAVILESDGSRSVITGSQLGNGSVLDDVPGWPRRDAD</sequence>
<evidence type="ECO:0000256" key="5">
    <source>
        <dbReference type="ARBA" id="ARBA00022989"/>
    </source>
</evidence>
<gene>
    <name evidence="10" type="ORF">DQ226_07380</name>
</gene>
<feature type="transmembrane region" description="Helical" evidence="7">
    <location>
        <begin position="64"/>
        <end position="82"/>
    </location>
</feature>
<dbReference type="Proteomes" id="UP000252187">
    <property type="component" value="Unassembled WGS sequence"/>
</dbReference>
<dbReference type="RefSeq" id="WP_096905825.1">
    <property type="nucleotide sequence ID" value="NZ_JBFBMK010000032.1"/>
</dbReference>
<reference evidence="10 11" key="1">
    <citation type="submission" date="2018-06" db="EMBL/GenBank/DDBJ databases">
        <title>Whole genome sequencing of four bacterial strains from South Shetland trench revealing bio-synthetic gene clusters.</title>
        <authorList>
            <person name="Abdel-Mageed W.M."/>
            <person name="Lehri B."/>
            <person name="Jarmusch S.A."/>
            <person name="Miranda K."/>
            <person name="Goodfellow M."/>
            <person name="Jaspars M."/>
            <person name="Karlyshev A.V."/>
        </authorList>
    </citation>
    <scope>NUCLEOTIDE SEQUENCE [LARGE SCALE GENOMIC DNA]</scope>
    <source>
        <strain evidence="10 11">SST1</strain>
    </source>
</reference>
<protein>
    <submittedName>
        <fullName evidence="10">DUF421 domain-containing protein</fullName>
    </submittedName>
</protein>
<name>A0A365PAQ9_9ACTN</name>
<proteinExistence type="inferred from homology"/>
<dbReference type="Pfam" id="PF04239">
    <property type="entry name" value="DUF421"/>
    <property type="match status" value="1"/>
</dbReference>
<dbReference type="GO" id="GO:0005886">
    <property type="term" value="C:plasma membrane"/>
    <property type="evidence" value="ECO:0007669"/>
    <property type="project" value="UniProtKB-SubCell"/>
</dbReference>
<keyword evidence="6 7" id="KW-0472">Membrane</keyword>
<evidence type="ECO:0000259" key="8">
    <source>
        <dbReference type="Pfam" id="PF04239"/>
    </source>
</evidence>
<organism evidence="10 11">
    <name type="scientific">Dietzia maris</name>
    <dbReference type="NCBI Taxonomy" id="37915"/>
    <lineage>
        <taxon>Bacteria</taxon>
        <taxon>Bacillati</taxon>
        <taxon>Actinomycetota</taxon>
        <taxon>Actinomycetes</taxon>
        <taxon>Mycobacteriales</taxon>
        <taxon>Dietziaceae</taxon>
        <taxon>Dietzia</taxon>
    </lineage>
</organism>
<comment type="subcellular location">
    <subcellularLocation>
        <location evidence="1">Cell membrane</location>
        <topology evidence="1">Multi-pass membrane protein</topology>
    </subcellularLocation>
</comment>
<feature type="transmembrane region" description="Helical" evidence="7">
    <location>
        <begin position="38"/>
        <end position="58"/>
    </location>
</feature>
<evidence type="ECO:0000256" key="4">
    <source>
        <dbReference type="ARBA" id="ARBA00022692"/>
    </source>
</evidence>
<evidence type="ECO:0000256" key="6">
    <source>
        <dbReference type="ARBA" id="ARBA00023136"/>
    </source>
</evidence>
<dbReference type="EMBL" id="QNTT01000015">
    <property type="protein sequence ID" value="RBA37129.1"/>
    <property type="molecule type" value="Genomic_DNA"/>
</dbReference>
<dbReference type="InterPro" id="IPR007353">
    <property type="entry name" value="DUF421"/>
</dbReference>
<evidence type="ECO:0000313" key="10">
    <source>
        <dbReference type="EMBL" id="RBA37129.1"/>
    </source>
</evidence>
<accession>A0A365PAQ9</accession>
<dbReference type="InterPro" id="IPR023090">
    <property type="entry name" value="UPF0702_alpha/beta_dom_sf"/>
</dbReference>
<dbReference type="AlphaFoldDB" id="A0A365PAQ9"/>
<feature type="domain" description="YetF-like N-terminal transmembrane" evidence="9">
    <location>
        <begin position="18"/>
        <end position="83"/>
    </location>
</feature>
<feature type="transmembrane region" description="Helical" evidence="7">
    <location>
        <begin position="12"/>
        <end position="31"/>
    </location>
</feature>
<comment type="similarity">
    <text evidence="2">Belongs to the UPF0702 family.</text>
</comment>
<evidence type="ECO:0000256" key="7">
    <source>
        <dbReference type="SAM" id="Phobius"/>
    </source>
</evidence>
<dbReference type="Gene3D" id="3.30.240.20">
    <property type="entry name" value="bsu07140 like domains"/>
    <property type="match status" value="1"/>
</dbReference>
<dbReference type="InterPro" id="IPR048454">
    <property type="entry name" value="YetF_N"/>
</dbReference>
<dbReference type="PANTHER" id="PTHR34582">
    <property type="entry name" value="UPF0702 TRANSMEMBRANE PROTEIN YCAP"/>
    <property type="match status" value="1"/>
</dbReference>
<feature type="domain" description="YetF C-terminal" evidence="8">
    <location>
        <begin position="91"/>
        <end position="155"/>
    </location>
</feature>
<keyword evidence="4 7" id="KW-0812">Transmembrane</keyword>
<evidence type="ECO:0000256" key="1">
    <source>
        <dbReference type="ARBA" id="ARBA00004651"/>
    </source>
</evidence>
<keyword evidence="3" id="KW-1003">Cell membrane</keyword>
<evidence type="ECO:0000256" key="3">
    <source>
        <dbReference type="ARBA" id="ARBA00022475"/>
    </source>
</evidence>
<evidence type="ECO:0000259" key="9">
    <source>
        <dbReference type="Pfam" id="PF20730"/>
    </source>
</evidence>
<evidence type="ECO:0000313" key="11">
    <source>
        <dbReference type="Proteomes" id="UP000252187"/>
    </source>
</evidence>